<dbReference type="Pfam" id="PF08937">
    <property type="entry name" value="ThsB_TIR"/>
    <property type="match status" value="1"/>
</dbReference>
<accession>A0A327RA35</accession>
<dbReference type="RefSeq" id="WP_111623107.1">
    <property type="nucleotide sequence ID" value="NZ_QLLN01000003.1"/>
</dbReference>
<reference evidence="2 3" key="1">
    <citation type="submission" date="2018-06" db="EMBL/GenBank/DDBJ databases">
        <title>Genomic Encyclopedia of Archaeal and Bacterial Type Strains, Phase II (KMG-II): from individual species to whole genera.</title>
        <authorList>
            <person name="Goeker M."/>
        </authorList>
    </citation>
    <scope>NUCLEOTIDE SEQUENCE [LARGE SCALE GENOMIC DNA]</scope>
    <source>
        <strain evidence="2 3">DSM 23522</strain>
    </source>
</reference>
<organism evidence="2 3">
    <name type="scientific">Arenibacter echinorum</name>
    <dbReference type="NCBI Taxonomy" id="440515"/>
    <lineage>
        <taxon>Bacteria</taxon>
        <taxon>Pseudomonadati</taxon>
        <taxon>Bacteroidota</taxon>
        <taxon>Flavobacteriia</taxon>
        <taxon>Flavobacteriales</taxon>
        <taxon>Flavobacteriaceae</taxon>
        <taxon>Arenibacter</taxon>
    </lineage>
</organism>
<gene>
    <name evidence="2" type="ORF">LV92_01586</name>
</gene>
<dbReference type="Gene3D" id="3.40.50.11200">
    <property type="match status" value="1"/>
</dbReference>
<keyword evidence="3" id="KW-1185">Reference proteome</keyword>
<comment type="caution">
    <text evidence="2">The sequence shown here is derived from an EMBL/GenBank/DDBJ whole genome shotgun (WGS) entry which is preliminary data.</text>
</comment>
<evidence type="ECO:0000259" key="1">
    <source>
        <dbReference type="Pfam" id="PF08937"/>
    </source>
</evidence>
<sequence>MWPLILGAGAALLLNELFEEKPKSNKRIFISFAIEDAKYRDHFVAQAKKGNSPFSFVDMSVKKPWDEKIWKQKCRSKIKSCDGVIVLLSKNTYHSSGTRWEIKCAKQENIPVVGMHIQKKYQGAIPPELKVEKIIIWTWKNLEKVIRKI</sequence>
<dbReference type="SUPFAM" id="SSF52206">
    <property type="entry name" value="Hypothetical protein MTH538"/>
    <property type="match status" value="1"/>
</dbReference>
<protein>
    <submittedName>
        <fullName evidence="2">TIR-like protein DUF1863</fullName>
    </submittedName>
</protein>
<feature type="domain" description="Thoeris protein ThsB TIR-like" evidence="1">
    <location>
        <begin position="29"/>
        <end position="120"/>
    </location>
</feature>
<dbReference type="EMBL" id="QLLN01000003">
    <property type="protein sequence ID" value="RAJ12353.1"/>
    <property type="molecule type" value="Genomic_DNA"/>
</dbReference>
<proteinExistence type="predicted"/>
<dbReference type="AlphaFoldDB" id="A0A327RA35"/>
<dbReference type="OrthoDB" id="9809731at2"/>
<name>A0A327RA35_9FLAO</name>
<dbReference type="Proteomes" id="UP000249696">
    <property type="component" value="Unassembled WGS sequence"/>
</dbReference>
<evidence type="ECO:0000313" key="2">
    <source>
        <dbReference type="EMBL" id="RAJ12353.1"/>
    </source>
</evidence>
<dbReference type="InterPro" id="IPR036490">
    <property type="entry name" value="ThsB_TIR-like_sf"/>
</dbReference>
<evidence type="ECO:0000313" key="3">
    <source>
        <dbReference type="Proteomes" id="UP000249696"/>
    </source>
</evidence>
<dbReference type="InterPro" id="IPR015032">
    <property type="entry name" value="ThsB__TIR-like_domain"/>
</dbReference>